<feature type="signal peptide" evidence="1">
    <location>
        <begin position="1"/>
        <end position="19"/>
    </location>
</feature>
<evidence type="ECO:0000256" key="1">
    <source>
        <dbReference type="SAM" id="SignalP"/>
    </source>
</evidence>
<dbReference type="EMBL" id="CP113517">
    <property type="protein sequence ID" value="WAR45264.1"/>
    <property type="molecule type" value="Genomic_DNA"/>
</dbReference>
<name>A0ABY7GLA5_9GAMM</name>
<proteinExistence type="predicted"/>
<dbReference type="RefSeq" id="WP_255190236.1">
    <property type="nucleotide sequence ID" value="NZ_CP113517.1"/>
</dbReference>
<gene>
    <name evidence="2" type="ORF">NM686_001775</name>
</gene>
<evidence type="ECO:0000313" key="2">
    <source>
        <dbReference type="EMBL" id="WAR45264.1"/>
    </source>
</evidence>
<dbReference type="PROSITE" id="PS51257">
    <property type="entry name" value="PROKAR_LIPOPROTEIN"/>
    <property type="match status" value="1"/>
</dbReference>
<accession>A0ABY7GLA5</accession>
<protein>
    <recommendedName>
        <fullName evidence="4">Lipoprotein</fullName>
    </recommendedName>
</protein>
<reference evidence="2" key="1">
    <citation type="submission" date="2022-11" db="EMBL/GenBank/DDBJ databases">
        <title>Methylomonas rapida sp. nov., Carotenoid-Producing Obligate Methanotrophs with High Growth Characteristics and Biotechnological Potential.</title>
        <authorList>
            <person name="Tikhonova E.N."/>
            <person name="Suleimanov R.Z."/>
            <person name="Miroshnikov K."/>
            <person name="Oshkin I.Y."/>
            <person name="Belova S.E."/>
            <person name="Danilova O.V."/>
            <person name="Ashikhmin A."/>
            <person name="Konopkin A."/>
            <person name="But S.Y."/>
            <person name="Khmelenina V.N."/>
            <person name="Kuznetsov N."/>
            <person name="Pimenov N.V."/>
            <person name="Dedysh S.N."/>
        </authorList>
    </citation>
    <scope>NUCLEOTIDE SEQUENCE</scope>
    <source>
        <strain evidence="2">MP1</strain>
    </source>
</reference>
<sequence>MKKVLLVILAIFVAGCAEKGEYEQAVAKQVANDKDVQDYKIDPEIMVKCIVETSSKKMPGFIAFDPERRKAYQNYAMMLNLYDAKDPKQTLDELRETFGSAKDLADAHRNYAESMVDCVSGLVTSEEEQMHK</sequence>
<organism evidence="2 3">
    <name type="scientific">Methylomonas rapida</name>
    <dbReference type="NCBI Taxonomy" id="2963939"/>
    <lineage>
        <taxon>Bacteria</taxon>
        <taxon>Pseudomonadati</taxon>
        <taxon>Pseudomonadota</taxon>
        <taxon>Gammaproteobacteria</taxon>
        <taxon>Methylococcales</taxon>
        <taxon>Methylococcaceae</taxon>
        <taxon>Methylomonas</taxon>
    </lineage>
</organism>
<keyword evidence="3" id="KW-1185">Reference proteome</keyword>
<evidence type="ECO:0008006" key="4">
    <source>
        <dbReference type="Google" id="ProtNLM"/>
    </source>
</evidence>
<keyword evidence="1" id="KW-0732">Signal</keyword>
<evidence type="ECO:0000313" key="3">
    <source>
        <dbReference type="Proteomes" id="UP001162780"/>
    </source>
</evidence>
<dbReference type="Proteomes" id="UP001162780">
    <property type="component" value="Chromosome"/>
</dbReference>
<feature type="chain" id="PRO_5047037527" description="Lipoprotein" evidence="1">
    <location>
        <begin position="20"/>
        <end position="132"/>
    </location>
</feature>